<evidence type="ECO:0000256" key="5">
    <source>
        <dbReference type="ARBA" id="ARBA00023237"/>
    </source>
</evidence>
<dbReference type="Proteomes" id="UP000321827">
    <property type="component" value="Unassembled WGS sequence"/>
</dbReference>
<reference evidence="7 8" key="1">
    <citation type="submission" date="2019-07" db="EMBL/GenBank/DDBJ databases">
        <title>Whole genome shotgun sequence of Oceanithermus desulfurans NBRC 100063.</title>
        <authorList>
            <person name="Hosoyama A."/>
            <person name="Uohara A."/>
            <person name="Ohji S."/>
            <person name="Ichikawa N."/>
        </authorList>
    </citation>
    <scope>NUCLEOTIDE SEQUENCE [LARGE SCALE GENOMIC DNA]</scope>
    <source>
        <strain evidence="7 8">NBRC 100063</strain>
    </source>
</reference>
<dbReference type="RefSeq" id="WP_147146647.1">
    <property type="nucleotide sequence ID" value="NZ_BJXN01000006.1"/>
</dbReference>
<keyword evidence="2" id="KW-0812">Transmembrane</keyword>
<proteinExistence type="predicted"/>
<evidence type="ECO:0000256" key="1">
    <source>
        <dbReference type="ARBA" id="ARBA00004370"/>
    </source>
</evidence>
<dbReference type="Gene3D" id="2.40.160.50">
    <property type="entry name" value="membrane protein fhac: a member of the omp85/tpsb transporter family"/>
    <property type="match status" value="1"/>
</dbReference>
<accession>A0A511RJ16</accession>
<gene>
    <name evidence="7" type="ORF">ODE01S_10750</name>
</gene>
<evidence type="ECO:0000259" key="6">
    <source>
        <dbReference type="PROSITE" id="PS51779"/>
    </source>
</evidence>
<dbReference type="InterPro" id="IPR013686">
    <property type="entry name" value="Polypept-transport_assoc_ShlB"/>
</dbReference>
<dbReference type="GO" id="GO:0019867">
    <property type="term" value="C:outer membrane"/>
    <property type="evidence" value="ECO:0007669"/>
    <property type="project" value="InterPro"/>
</dbReference>
<organism evidence="7 8">
    <name type="scientific">Oceanithermus desulfurans NBRC 100063</name>
    <dbReference type="NCBI Taxonomy" id="1227550"/>
    <lineage>
        <taxon>Bacteria</taxon>
        <taxon>Thermotogati</taxon>
        <taxon>Deinococcota</taxon>
        <taxon>Deinococci</taxon>
        <taxon>Thermales</taxon>
        <taxon>Thermaceae</taxon>
        <taxon>Oceanithermus</taxon>
    </lineage>
</organism>
<dbReference type="EMBL" id="BJXN01000006">
    <property type="protein sequence ID" value="GEM89641.1"/>
    <property type="molecule type" value="Genomic_DNA"/>
</dbReference>
<dbReference type="InterPro" id="IPR039910">
    <property type="entry name" value="D15-like"/>
</dbReference>
<protein>
    <submittedName>
        <fullName evidence="7">Outer membrane protein assembly factor</fullName>
    </submittedName>
</protein>
<evidence type="ECO:0000313" key="7">
    <source>
        <dbReference type="EMBL" id="GEM89641.1"/>
    </source>
</evidence>
<feature type="domain" description="POTRA" evidence="6">
    <location>
        <begin position="18"/>
        <end position="85"/>
    </location>
</feature>
<keyword evidence="5" id="KW-0998">Cell outer membrane</keyword>
<comment type="caution">
    <text evidence="7">The sequence shown here is derived from an EMBL/GenBank/DDBJ whole genome shotgun (WGS) entry which is preliminary data.</text>
</comment>
<comment type="subcellular location">
    <subcellularLocation>
        <location evidence="1">Membrane</location>
    </subcellularLocation>
</comment>
<evidence type="ECO:0000256" key="3">
    <source>
        <dbReference type="ARBA" id="ARBA00022729"/>
    </source>
</evidence>
<dbReference type="InterPro" id="IPR000184">
    <property type="entry name" value="Bac_surfAg_D15"/>
</dbReference>
<dbReference type="Pfam" id="PF01103">
    <property type="entry name" value="Omp85"/>
    <property type="match status" value="1"/>
</dbReference>
<dbReference type="Gene3D" id="3.10.20.310">
    <property type="entry name" value="membrane protein fhac"/>
    <property type="match status" value="5"/>
</dbReference>
<name>A0A511RJ16_9DEIN</name>
<dbReference type="InterPro" id="IPR034746">
    <property type="entry name" value="POTRA"/>
</dbReference>
<dbReference type="Pfam" id="PF07244">
    <property type="entry name" value="POTRA"/>
    <property type="match status" value="2"/>
</dbReference>
<dbReference type="PANTHER" id="PTHR12815">
    <property type="entry name" value="SORTING AND ASSEMBLY MACHINERY SAMM50 PROTEIN FAMILY MEMBER"/>
    <property type="match status" value="1"/>
</dbReference>
<dbReference type="AlphaFoldDB" id="A0A511RJ16"/>
<dbReference type="Pfam" id="PF08479">
    <property type="entry name" value="POTRA_2"/>
    <property type="match status" value="1"/>
</dbReference>
<evidence type="ECO:0000256" key="2">
    <source>
        <dbReference type="ARBA" id="ARBA00022692"/>
    </source>
</evidence>
<dbReference type="InterPro" id="IPR010827">
    <property type="entry name" value="BamA/TamA_POTRA"/>
</dbReference>
<sequence>MRRYLVLVLLLFGFALAAPLAEIRIEGADPVLTALARVALPVEPGQDTASIDLEAVRAALMDSGYFRKVEVALEGDVLRVRLEPNPPIAGVEVKAEAFPPEELARLLGDELALGPGATYNPVRAREGADRLASLYRERGFPFAPEVALETREGQDGVQLVYTVKETPPLKKLELKGATVFPESELRAAFKPLLDHGSFAWDLYRAAVEQVNRRYFDAGYRFSGVDTRRSRLEDGVLTVFVRELKVVEVDASALDGVQPQVPLGEVLNYDRLLDEIARLSRQLEREIKLQLEPVGSDGVRVVLTPGAVRYGKIREVRIEGATALDPGTLKPLLRLQPGDLFSPELAQEDFLRIQKAYREAGYEIRAQPDFAFKDGVYLQKVHELRIEGYRLEWQGAHSTKDFVILRELPRPGELFSVPAIRKGISNLLRSGLLAEPPAVSTAPGAAPDRVVLVLGLKEAKSTVLAPAVAWSSIEGWSGQATLESKNLWGRAHQASLNLVFGENDAGDNLTLRASYNIPWLWLDALDFQQVPTSLSLSVYTYPQGNLPLEDANGNDTGWEYTERRSGGKFSIGRPWSGELENLKVFANLDAEWVYPKLEIYDPNKPSTPDEATARSLLPIPYQSYSIGASATYSTVENPQFPSQGFTLTGSLAYGLNLPYGGSLSQFVPGWVNFKTYTVVEGDPRQVFALRASAGAVLGDPPASRVFFLGGNQTEITTLRGYNPMELSGRYLLGSSLEYRYDFNLQTTISQTVIGILFVDVGSVWNPGEALDLKTGFGAGVQLNLGYGSVLLPALRFDYGFSAAHPSGVFHFRIGPVF</sequence>
<keyword evidence="3" id="KW-0732">Signal</keyword>
<keyword evidence="4" id="KW-0472">Membrane</keyword>
<evidence type="ECO:0000256" key="4">
    <source>
        <dbReference type="ARBA" id="ARBA00023136"/>
    </source>
</evidence>
<dbReference type="OrthoDB" id="28694at2"/>
<dbReference type="PROSITE" id="PS51779">
    <property type="entry name" value="POTRA"/>
    <property type="match status" value="1"/>
</dbReference>
<dbReference type="PANTHER" id="PTHR12815:SF47">
    <property type="entry name" value="TRANSLOCATION AND ASSEMBLY MODULE SUBUNIT TAMA"/>
    <property type="match status" value="1"/>
</dbReference>
<evidence type="ECO:0000313" key="8">
    <source>
        <dbReference type="Proteomes" id="UP000321827"/>
    </source>
</evidence>